<evidence type="ECO:0000256" key="4">
    <source>
        <dbReference type="ARBA" id="ARBA00022484"/>
    </source>
</evidence>
<feature type="domain" description="RdRp catalytic" evidence="23">
    <location>
        <begin position="639"/>
        <end position="823"/>
    </location>
</feature>
<dbReference type="EC" id="2.7.7.48" evidence="3"/>
<evidence type="ECO:0000313" key="24">
    <source>
        <dbReference type="EMBL" id="UTQ50565.1"/>
    </source>
</evidence>
<keyword evidence="25" id="KW-1185">Reference proteome</keyword>
<evidence type="ECO:0000256" key="19">
    <source>
        <dbReference type="ARBA" id="ARBA00031012"/>
    </source>
</evidence>
<keyword evidence="6" id="KW-0808">Transferase</keyword>
<keyword evidence="13" id="KW-0506">mRNA capping</keyword>
<comment type="subcellular location">
    <subcellularLocation>
        <location evidence="1">Host cytoplasm</location>
    </subcellularLocation>
    <subcellularLocation>
        <location evidence="2">Virion</location>
    </subcellularLocation>
</comment>
<keyword evidence="9" id="KW-0547">Nucleotide-binding</keyword>
<dbReference type="InterPro" id="IPR014023">
    <property type="entry name" value="Mononeg_RNA_pol_cat"/>
</dbReference>
<evidence type="ECO:0000256" key="21">
    <source>
        <dbReference type="ARBA" id="ARBA00047370"/>
    </source>
</evidence>
<dbReference type="InterPro" id="IPR026890">
    <property type="entry name" value="Mononeg_mRNAcap"/>
</dbReference>
<accession>A0AAE9MSH8</accession>
<evidence type="ECO:0000256" key="5">
    <source>
        <dbReference type="ARBA" id="ARBA00022664"/>
    </source>
</evidence>
<evidence type="ECO:0000259" key="23">
    <source>
        <dbReference type="PROSITE" id="PS50526"/>
    </source>
</evidence>
<evidence type="ECO:0000256" key="20">
    <source>
        <dbReference type="ARBA" id="ARBA00047332"/>
    </source>
</evidence>
<comment type="catalytic activity">
    <reaction evidence="21">
        <text>a 5'-end (5'-triphosphoguanosine)-adenylyl-adenylyl-cytidylyl-adenosine in mRNA + 2 S-adenosyl-L-methionine = a 5'-end (N(7)-methyl 5'-triphosphoguanosine)-(2'-O-methyladenylyl)-adenylyl-cytidylyl-adenosine in mRNA + 2 S-adenosyl-L-homocysteine + H(+)</text>
        <dbReference type="Rhea" id="RHEA:65376"/>
        <dbReference type="Rhea" id="RHEA-COMP:16797"/>
        <dbReference type="Rhea" id="RHEA-COMP:16798"/>
        <dbReference type="ChEBI" id="CHEBI:15378"/>
        <dbReference type="ChEBI" id="CHEBI:57856"/>
        <dbReference type="ChEBI" id="CHEBI:59789"/>
        <dbReference type="ChEBI" id="CHEBI:156483"/>
        <dbReference type="ChEBI" id="CHEBI:156484"/>
        <dbReference type="EC" id="2.1.1.375"/>
    </reaction>
</comment>
<evidence type="ECO:0000256" key="18">
    <source>
        <dbReference type="ARBA" id="ARBA00030436"/>
    </source>
</evidence>
<keyword evidence="11" id="KW-0946">Virion</keyword>
<evidence type="ECO:0000256" key="16">
    <source>
        <dbReference type="ARBA" id="ARBA00024494"/>
    </source>
</evidence>
<protein>
    <recommendedName>
        <fullName evidence="3">RNA-directed RNA polymerase</fullName>
        <ecNumber evidence="3">2.7.7.48</ecNumber>
    </recommendedName>
    <alternativeName>
        <fullName evidence="19">Replicase</fullName>
    </alternativeName>
    <alternativeName>
        <fullName evidence="18">Transcriptase</fullName>
    </alternativeName>
</protein>
<dbReference type="GO" id="GO:0030430">
    <property type="term" value="C:host cell cytoplasm"/>
    <property type="evidence" value="ECO:0007669"/>
    <property type="project" value="UniProtKB-SubCell"/>
</dbReference>
<comment type="catalytic activity">
    <reaction evidence="16">
        <text>a 5'-end triphospho-adenylyl-adenylyl-cytidylyl-adenosine in mRNA + GDP + H(+) = a 5'-end (5'-triphosphoguanosine)-adenylyl-adenylyl-cytidylyl-adenosine in mRNA + diphosphate</text>
        <dbReference type="Rhea" id="RHEA:65436"/>
        <dbReference type="Rhea" id="RHEA-COMP:16797"/>
        <dbReference type="Rhea" id="RHEA-COMP:16799"/>
        <dbReference type="ChEBI" id="CHEBI:15378"/>
        <dbReference type="ChEBI" id="CHEBI:33019"/>
        <dbReference type="ChEBI" id="CHEBI:58189"/>
        <dbReference type="ChEBI" id="CHEBI:156484"/>
        <dbReference type="ChEBI" id="CHEBI:156503"/>
        <dbReference type="EC" id="2.7.7.88"/>
    </reaction>
</comment>
<keyword evidence="14" id="KW-1035">Host cytoplasm</keyword>
<evidence type="ECO:0000256" key="2">
    <source>
        <dbReference type="ARBA" id="ARBA00004328"/>
    </source>
</evidence>
<evidence type="ECO:0000256" key="8">
    <source>
        <dbReference type="ARBA" id="ARBA00022695"/>
    </source>
</evidence>
<evidence type="ECO:0000256" key="15">
    <source>
        <dbReference type="ARBA" id="ARBA00023268"/>
    </source>
</evidence>
<comment type="catalytic activity">
    <reaction evidence="17">
        <text>a 5'-end (5'-triphosphoguanosine)-(2'-O-methyladenylyl)-adenylyl-cytidylyl-adenosine in mRNA + S-adenosyl-L-methionine = a 5'-end (N(7)-methyl 5'-triphosphoguanosine)-(2'-O-methyladenylyl)-adenylyl-cytidylyl-adenosine in mRNA + S-adenosyl-L-homocysteine</text>
        <dbReference type="Rhea" id="RHEA:65440"/>
        <dbReference type="Rhea" id="RHEA-COMP:16798"/>
        <dbReference type="Rhea" id="RHEA-COMP:16801"/>
        <dbReference type="ChEBI" id="CHEBI:57856"/>
        <dbReference type="ChEBI" id="CHEBI:59789"/>
        <dbReference type="ChEBI" id="CHEBI:156482"/>
        <dbReference type="ChEBI" id="CHEBI:156483"/>
    </reaction>
</comment>
<keyword evidence="12" id="KW-0693">Viral RNA replication</keyword>
<evidence type="ECO:0000256" key="1">
    <source>
        <dbReference type="ARBA" id="ARBA00004192"/>
    </source>
</evidence>
<evidence type="ECO:0000256" key="3">
    <source>
        <dbReference type="ARBA" id="ARBA00012494"/>
    </source>
</evidence>
<evidence type="ECO:0000256" key="6">
    <source>
        <dbReference type="ARBA" id="ARBA00022679"/>
    </source>
</evidence>
<keyword evidence="10" id="KW-0067">ATP-binding</keyword>
<evidence type="ECO:0000256" key="13">
    <source>
        <dbReference type="ARBA" id="ARBA00023042"/>
    </source>
</evidence>
<keyword evidence="8" id="KW-0548">Nucleotidyltransferase</keyword>
<comment type="catalytic activity">
    <reaction evidence="22">
        <text>GTP + H2O = GDP + phosphate + H(+)</text>
        <dbReference type="Rhea" id="RHEA:19669"/>
        <dbReference type="ChEBI" id="CHEBI:15377"/>
        <dbReference type="ChEBI" id="CHEBI:15378"/>
        <dbReference type="ChEBI" id="CHEBI:37565"/>
        <dbReference type="ChEBI" id="CHEBI:43474"/>
        <dbReference type="ChEBI" id="CHEBI:58189"/>
    </reaction>
</comment>
<comment type="catalytic activity">
    <reaction evidence="20">
        <text>a 5'-end (5'-triphosphoguanosine)-adenylyl-adenylyl-cytidylyl-adenosine in mRNA + S-adenosyl-L-methionine = a 5'-end (5'-triphosphoguanosine)-(2'-O-methyladenylyl)-adenylyl-cytidylyl-adenosine in mRNA + S-adenosyl-L-homocysteine + H(+)</text>
        <dbReference type="Rhea" id="RHEA:65380"/>
        <dbReference type="Rhea" id="RHEA-COMP:16797"/>
        <dbReference type="Rhea" id="RHEA-COMP:16801"/>
        <dbReference type="ChEBI" id="CHEBI:15378"/>
        <dbReference type="ChEBI" id="CHEBI:57856"/>
        <dbReference type="ChEBI" id="CHEBI:59789"/>
        <dbReference type="ChEBI" id="CHEBI:156482"/>
        <dbReference type="ChEBI" id="CHEBI:156484"/>
    </reaction>
</comment>
<keyword evidence="5" id="KW-0507">mRNA processing</keyword>
<evidence type="ECO:0000256" key="17">
    <source>
        <dbReference type="ARBA" id="ARBA00024499"/>
    </source>
</evidence>
<dbReference type="GO" id="GO:0004482">
    <property type="term" value="F:mRNA 5'-cap (guanine-N7-)-methyltransferase activity"/>
    <property type="evidence" value="ECO:0007669"/>
    <property type="project" value="InterPro"/>
</dbReference>
<organism evidence="24 25">
    <name type="scientific">Picris betanucleorhabdovirus 1</name>
    <dbReference type="NCBI Taxonomy" id="2950849"/>
    <lineage>
        <taxon>Viruses</taxon>
        <taxon>Riboviria</taxon>
        <taxon>Orthornavirae</taxon>
        <taxon>Negarnaviricota</taxon>
        <taxon>Haploviricotina</taxon>
        <taxon>Monjiviricetes</taxon>
        <taxon>Mononegavirales</taxon>
        <taxon>Rhabdoviridae</taxon>
        <taxon>Betarhabdovirinae</taxon>
        <taxon>Betanucleorhabdovirus</taxon>
    </lineage>
</organism>
<evidence type="ECO:0000256" key="14">
    <source>
        <dbReference type="ARBA" id="ARBA00023200"/>
    </source>
</evidence>
<proteinExistence type="predicted"/>
<gene>
    <name evidence="24" type="primary">L</name>
</gene>
<evidence type="ECO:0000256" key="22">
    <source>
        <dbReference type="ARBA" id="ARBA00048548"/>
    </source>
</evidence>
<dbReference type="GO" id="GO:0003968">
    <property type="term" value="F:RNA-directed RNA polymerase activity"/>
    <property type="evidence" value="ECO:0007669"/>
    <property type="project" value="UniProtKB-KW"/>
</dbReference>
<sequence>MDHWEDVEEYDRRMRQAEDGEEYQNEDTDKKFISSGSFHCKSALRSHISNMKLFLYRRDYEILKEATSSDPYNEAYLVLLSDLWRCFFDGTHDLNQDYDPASAICHAIPGTAMKTYLSSVRQGLTNPDYLTHIMSAEVTHLFDTHVDSRQFQNIVFDKLSGELSSLLNLMIFVNLCVLLLNIERNEERPDISRQIPGISLSITDDVLMVTYNSHLAVFICGQAVRFRTPGYDQILQKDLFLTLTDKINERFNVIFTSYILSDLANKKMLGQDVKDSNISTCVLSIIKFGDKIIRKYGNYGFELLGKFEAYCVSALLRYDNPSIWDNMEFQNNLLEAERKDNPTLYSDAASLCSLLNEFTEQELAEVHGLWRIWGHPIIDLVGGLDKMEQTSLKQPNVSKIETAIGERTFKLIYFKNYFRRHGHYPLSTMTDRQHFDLYRDHLKDRDIIEYEANSSIYDDDDYIMKKIRKNQNIDEENAFYKHKSWDKVQILQSFQIPASMNLATMIKDKAISMTRSELVHSISTRNTVFDSEKRRGVLKWLGEQTYKIKDFLSCVDKDGLNTDDLIIGLYPKEREMKIKARFFSLMSYVMRMYVTITEELLGKYVLKYFPMITMSDNLLDMIIRLYNMTTNVGVNNTSVTYSMNIDFSKWNQNMRERTNASVFSNLDRVFGLRSVISRTHDLFRKSYIYLCSGEYVPTIIRSMLTTISPYSRIGDESGKEGLRQKGWTITTVCDIVSLAYLHKAQIELIGGGDNQVLTVTFKAPKTKENMSHRDILQRIRKRMERFRSSLAKKMEKRGLPLKLEETWISHRLLMYNKIMYLEGVPLKGRLKVASRIFSNSNAGIMTLGNISSTLGTGFQSLSAKDYTPSLAWIMSRALLLVNISQFYQWNPICGTTRLDKQILLSYKRKKEGQTYYGGQDRTNNTKLKTNIDFTGNHTLSKEELMIILLYYHKVLGGPGIGTPYSYIMKGFPDPLSEGLTFTMKTIKHISDTKIKRQLQVLCYVTPSPVQHWEHLLEDPVSINHNAPAHGLAALRSSAEKILKQADIRNIKFKELTDLGDNQYLKDLSETLCMGSQLEPRLLHDIAGATLPGYVNTIISKVDQSTTLNKLASGHDVIADIYNAEMEYFMYLSTKIKIGKGISPENCPTETAQKFRNNTWGKIIIGVTTPHPAAYLASSRVSRGHDDCDENFVLVHVKKLHHVGTKRGPFRPYFGSYTKEKFKQSQMAAAYGDEDLLKRAIKIQKLLRWRYEEGTAMYRLIQSILSCVTDADPDKFLPTAEEITGDVEHRYHDMATKHGGIPTNLIQPYTFTSCNTSTFINHSKGAGNESLHFQALIIYSCMSAYMQSMDKDLCTDTYHFHESCFDCIKPIYHGDQEAQQLQQSVSLLSCPTNNLTYVKESEIPVHYHHIIKHINGRGWNDPRYPIVEVIGSHDLTSYSCMMMIINEIISEGSNMTSSGLMMMVEMLESELLLSIITIWIMYYMITVKNIPFMSANHLDIIEFYLTHKHIIDMILLHKSFTSYNRDMGYILSFESSSNGIPDCPEILQDWREYTIGKLPLEDTCIKLTDPEFTSSYIIWKMMKNPSCGICRNCMDMVIRKNHASDSTDNNCTIHGEIVEPKKYHIHSLDSLLKSVDKPLMFESFLPKESWLITKISSSLAETSNNKRVLSTDRAEDTRKRLKQFDNEGYPNSSSVNPLSHNITKLVFKTPQRKLIDKINERKRRFMYTSHTKKMVASFFIFPWKKWDVSTHEVSRGGTLYNDDVSLVTKTLWNLSLPPIIGKSLNSTAAVHLIIQLILCNQKIKGGAKDEKEMGIMFCLEWDMNTLSWFPKMVQLLQSSFRDTGLRNLKIGIFASQYTSVESNLHMNIESMVVETRNNIILKKGDGIKLMWEHHVFFSPVEHSRDYDCIISDTPDTSLWAPCSVYYICTQATLLPISLGLRDIARDKSSQHIQCDVFMPERLISDEAGIVLVTNPILDQSYIDLEILLDIASNVISTYNDGDIDHIVRLVRFQDTKNCITKHIIKTCVRSDVGITDRMTFDYMIKSLGNSLLEYVMVSDASRRFDWRSTLIIRIITSLYILCSQDQKKALDHYMKYNSISYSKNDNRALILQRQRITNNKGSYVNGTNSIYGTGLATVLREISTWLHIEYRAEFDLTRKLMI</sequence>
<dbReference type="GO" id="GO:0005524">
    <property type="term" value="F:ATP binding"/>
    <property type="evidence" value="ECO:0007669"/>
    <property type="project" value="UniProtKB-KW"/>
</dbReference>
<dbReference type="GO" id="GO:0044423">
    <property type="term" value="C:virion component"/>
    <property type="evidence" value="ECO:0007669"/>
    <property type="project" value="UniProtKB-KW"/>
</dbReference>
<evidence type="ECO:0000256" key="10">
    <source>
        <dbReference type="ARBA" id="ARBA00022840"/>
    </source>
</evidence>
<reference evidence="24" key="1">
    <citation type="journal article" date="2022" name="bioRxiv">
        <title>In-depth study of tomato and weed viromes reveals undiscovered plant virus diversity in an agroecosystem.</title>
        <authorList>
            <person name="Rivarez M.P.S."/>
            <person name="Pecman A."/>
            <person name="Bacnik K."/>
            <person name="Maksimovic Carvalho Ferreira O."/>
            <person name="Vucurovic A."/>
            <person name="Seljak G."/>
            <person name="Mehle N."/>
            <person name="Gutierrez-Aguirre I."/>
            <person name="Ravnikar M."/>
            <person name="Kutnjak D."/>
        </authorList>
    </citation>
    <scope>NUCLEOTIDE SEQUENCE</scope>
    <source>
        <strain evidence="24">SKO20SW</strain>
    </source>
</reference>
<evidence type="ECO:0000256" key="7">
    <source>
        <dbReference type="ARBA" id="ARBA00022691"/>
    </source>
</evidence>
<dbReference type="Pfam" id="PF00946">
    <property type="entry name" value="Mononeg_RNA_pol"/>
    <property type="match status" value="2"/>
</dbReference>
<dbReference type="Pfam" id="PF14318">
    <property type="entry name" value="Mononeg_mRNAcap"/>
    <property type="match status" value="1"/>
</dbReference>
<evidence type="ECO:0000313" key="25">
    <source>
        <dbReference type="Proteomes" id="UP001255976"/>
    </source>
</evidence>
<dbReference type="PROSITE" id="PS50526">
    <property type="entry name" value="RDRP_SSRNA_NEG_NONSEG"/>
    <property type="match status" value="1"/>
</dbReference>
<evidence type="ECO:0000256" key="12">
    <source>
        <dbReference type="ARBA" id="ARBA00022953"/>
    </source>
</evidence>
<evidence type="ECO:0000256" key="11">
    <source>
        <dbReference type="ARBA" id="ARBA00022844"/>
    </source>
</evidence>
<evidence type="ECO:0000256" key="9">
    <source>
        <dbReference type="ARBA" id="ARBA00022741"/>
    </source>
</evidence>
<keyword evidence="15" id="KW-0511">Multifunctional enzyme</keyword>
<name>A0AAE9MSH8_9RHAB</name>
<dbReference type="EMBL" id="OL472117">
    <property type="protein sequence ID" value="UTQ50565.1"/>
    <property type="molecule type" value="Viral_cRNA"/>
</dbReference>
<keyword evidence="7" id="KW-0949">S-adenosyl-L-methionine</keyword>
<dbReference type="Proteomes" id="UP001255976">
    <property type="component" value="Segment"/>
</dbReference>
<keyword evidence="4 24" id="KW-0696">RNA-directed RNA polymerase</keyword>